<dbReference type="PROSITE" id="PS51318">
    <property type="entry name" value="TAT"/>
    <property type="match status" value="1"/>
</dbReference>
<dbReference type="InterPro" id="IPR006311">
    <property type="entry name" value="TAT_signal"/>
</dbReference>
<proteinExistence type="predicted"/>
<reference evidence="2" key="1">
    <citation type="submission" date="2010-02" db="EMBL/GenBank/DDBJ databases">
        <title>Complete sequence of chromosome of Natrialba magadii ATCC 43099.</title>
        <authorList>
            <consortium name="US DOE Joint Genome Institute"/>
            <person name="Lucas S."/>
            <person name="Copeland A."/>
            <person name="Lapidus A."/>
            <person name="Cheng J.-F."/>
            <person name="Bruce D."/>
            <person name="Goodwin L."/>
            <person name="Pitluck S."/>
            <person name="Davenport K."/>
            <person name="Saunders E."/>
            <person name="Detter J.C."/>
            <person name="Han C."/>
            <person name="Tapia R."/>
            <person name="Land M."/>
            <person name="Hauser L."/>
            <person name="Kyrpides N."/>
            <person name="Mikhailova N."/>
            <person name="De Castro R.E."/>
            <person name="Maupin-Furlow J.A."/>
            <person name="Woyke T."/>
        </authorList>
    </citation>
    <scope>NUCLEOTIDE SEQUENCE [LARGE SCALE GENOMIC DNA]</scope>
    <source>
        <strain evidence="2">ATCC 43099 / DSM 3394 / CCM 3739 / CIP 104546 / IAM 13178 / JCM 8861 / NBRC 102185 / NCIMB 2190 / MS3</strain>
    </source>
</reference>
<protein>
    <submittedName>
        <fullName evidence="1">Uncharacterized protein</fullName>
    </submittedName>
</protein>
<sequence length="438" mass="48852">MHRPSFPSRRSRRAFLSGTAVAGTAALAGCTTLYHVLPDRIVYARTRRRDIPEVPPAVETTDVHVRETADQIAEHADAALAAWDRLDDPSEQPPVTSANIESADEFATEAPTKPPVVSTVESSGLHLHQAAQGDAYTRAVLDEFDDDPTAGVDDGLETVTELASQFEYETAAPETFLAYGKSIEYSLHQAESGLSRRRDAEIDGEDRSDRAEQIAAVYSGVQRSRLRVRDAKAYREALRERDSGSDPIGNALAERRDELEGRIDDLLATREEWGDRFDADEFEGERRDVRSALYSRSASGESALQRVTRYLNDGYEVYGTVTLADVWLRLTAARDEWERFETDETDELDAVVIDEAKRDAVSRLEDLLVTDPEPLTRLFCSEARTLVSVGDRDQDIDAGEMDEDQRWSLANGYARYMLARGMLDRIPEAVDLLTGDRS</sequence>
<dbReference type="STRING" id="547559.Nmag_1357"/>
<keyword evidence="2" id="KW-1185">Reference proteome</keyword>
<dbReference type="Proteomes" id="UP000001879">
    <property type="component" value="Chromosome"/>
</dbReference>
<organism evidence="1 2">
    <name type="scientific">Natrialba magadii (strain ATCC 43099 / DSM 3394 / CCM 3739 / CIP 104546 / IAM 13178 / JCM 8861 / NBRC 102185 / NCIMB 2190 / MS3)</name>
    <name type="common">Natronobacterium magadii</name>
    <dbReference type="NCBI Taxonomy" id="547559"/>
    <lineage>
        <taxon>Archaea</taxon>
        <taxon>Methanobacteriati</taxon>
        <taxon>Methanobacteriota</taxon>
        <taxon>Stenosarchaea group</taxon>
        <taxon>Halobacteria</taxon>
        <taxon>Halobacteriales</taxon>
        <taxon>Natrialbaceae</taxon>
        <taxon>Natrialba</taxon>
    </lineage>
</organism>
<evidence type="ECO:0000313" key="2">
    <source>
        <dbReference type="Proteomes" id="UP000001879"/>
    </source>
</evidence>
<dbReference type="eggNOG" id="arCOG09011">
    <property type="taxonomic scope" value="Archaea"/>
</dbReference>
<evidence type="ECO:0000313" key="1">
    <source>
        <dbReference type="EMBL" id="ADD04936.1"/>
    </source>
</evidence>
<name>D3SSZ0_NATMM</name>
<dbReference type="KEGG" id="nmg:Nmag_1357"/>
<reference evidence="1 2" key="2">
    <citation type="journal article" date="2012" name="BMC Genomics">
        <title>A comparative genomics perspective on the genetic content of the alkaliphilic haloarchaeon Natrialba magadii ATCC 43099T.</title>
        <authorList>
            <person name="Siddaramappa S."/>
            <person name="Challacombe J.F."/>
            <person name="Decastro R.E."/>
            <person name="Pfeiffer F."/>
            <person name="Sastre D.E."/>
            <person name="Gimenez M.I."/>
            <person name="Paggi R.A."/>
            <person name="Detter J.C."/>
            <person name="Davenport K.W."/>
            <person name="Goodwin L.A."/>
            <person name="Kyrpides N."/>
            <person name="Tapia R."/>
            <person name="Pitluck S."/>
            <person name="Lucas S."/>
            <person name="Woyke T."/>
            <person name="Maupin-Furlow J.A."/>
        </authorList>
    </citation>
    <scope>NUCLEOTIDE SEQUENCE [LARGE SCALE GENOMIC DNA]</scope>
    <source>
        <strain evidence="2">ATCC 43099 / DSM 3394 / CCM 3739 / CIP 104546 / IAM 13178 / JCM 8861 / NBRC 102185 / NCIMB 2190 / MS3</strain>
    </source>
</reference>
<dbReference type="PaxDb" id="547559-Nmag_1357"/>
<dbReference type="AlphaFoldDB" id="D3SSZ0"/>
<dbReference type="PROSITE" id="PS51257">
    <property type="entry name" value="PROKAR_LIPOPROTEIN"/>
    <property type="match status" value="1"/>
</dbReference>
<dbReference type="HOGENOM" id="CLU_613417_0_0_2"/>
<dbReference type="EMBL" id="CP001932">
    <property type="protein sequence ID" value="ADD04936.1"/>
    <property type="molecule type" value="Genomic_DNA"/>
</dbReference>
<accession>D3SSZ0</accession>
<gene>
    <name evidence="1" type="ordered locus">Nmag_1357</name>
</gene>